<sequence>MITLCLADNSPVVHLGIQTYFKNSATIKVTDVVSNFDDLLAKIETGSINCVVLDAELSGLNSILKIKKIMQEHSKLHVIFYSNVSDTLYAPPAIKCGVKAYVSKNITLAELENTIIRVNNGEYVFSSEVRKAIEILNKTKKSDRLFKKLSTREIEVLRYFSDGKKNKEVAKILGLDEKTISTYKLRLLQKLSVTNLLDLINKAKQLEII</sequence>
<evidence type="ECO:0000259" key="4">
    <source>
        <dbReference type="PROSITE" id="PS50110"/>
    </source>
</evidence>
<name>A0ABX0I7I8_9FLAO</name>
<evidence type="ECO:0000313" key="6">
    <source>
        <dbReference type="Proteomes" id="UP000800984"/>
    </source>
</evidence>
<dbReference type="PROSITE" id="PS50110">
    <property type="entry name" value="RESPONSE_REGULATORY"/>
    <property type="match status" value="1"/>
</dbReference>
<dbReference type="InterPro" id="IPR039420">
    <property type="entry name" value="WalR-like"/>
</dbReference>
<dbReference type="Gene3D" id="3.40.50.2300">
    <property type="match status" value="1"/>
</dbReference>
<dbReference type="PRINTS" id="PR00038">
    <property type="entry name" value="HTHLUXR"/>
</dbReference>
<dbReference type="CDD" id="cd06170">
    <property type="entry name" value="LuxR_C_like"/>
    <property type="match status" value="1"/>
</dbReference>
<dbReference type="SUPFAM" id="SSF52172">
    <property type="entry name" value="CheY-like"/>
    <property type="match status" value="1"/>
</dbReference>
<proteinExistence type="predicted"/>
<evidence type="ECO:0000313" key="5">
    <source>
        <dbReference type="EMBL" id="NHM01799.1"/>
    </source>
</evidence>
<dbReference type="Pfam" id="PF00196">
    <property type="entry name" value="GerE"/>
    <property type="match status" value="1"/>
</dbReference>
<dbReference type="InterPro" id="IPR011006">
    <property type="entry name" value="CheY-like_superfamily"/>
</dbReference>
<keyword evidence="6" id="KW-1185">Reference proteome</keyword>
<dbReference type="EMBL" id="JAAJBT010000003">
    <property type="protein sequence ID" value="NHM01799.1"/>
    <property type="molecule type" value="Genomic_DNA"/>
</dbReference>
<evidence type="ECO:0000256" key="2">
    <source>
        <dbReference type="PROSITE-ProRule" id="PRU00169"/>
    </source>
</evidence>
<accession>A0ABX0I7I8</accession>
<feature type="domain" description="Response regulatory" evidence="4">
    <location>
        <begin position="3"/>
        <end position="119"/>
    </location>
</feature>
<dbReference type="RefSeq" id="WP_166076889.1">
    <property type="nucleotide sequence ID" value="NZ_JAAJBT010000003.1"/>
</dbReference>
<feature type="modified residue" description="4-aspartylphosphate" evidence="2">
    <location>
        <position position="54"/>
    </location>
</feature>
<dbReference type="InterPro" id="IPR000792">
    <property type="entry name" value="Tscrpt_reg_LuxR_C"/>
</dbReference>
<gene>
    <name evidence="5" type="ORF">G4D72_06715</name>
</gene>
<dbReference type="PROSITE" id="PS50043">
    <property type="entry name" value="HTH_LUXR_2"/>
    <property type="match status" value="1"/>
</dbReference>
<dbReference type="SMART" id="SM00448">
    <property type="entry name" value="REC"/>
    <property type="match status" value="1"/>
</dbReference>
<protein>
    <submittedName>
        <fullName evidence="5">Response regulator transcription factor</fullName>
    </submittedName>
</protein>
<reference evidence="5 6" key="1">
    <citation type="submission" date="2020-02" db="EMBL/GenBank/DDBJ databases">
        <authorList>
            <person name="Chen W.-M."/>
        </authorList>
    </citation>
    <scope>NUCLEOTIDE SEQUENCE [LARGE SCALE GENOMIC DNA]</scope>
    <source>
        <strain evidence="5 6">KDG-16</strain>
    </source>
</reference>
<evidence type="ECO:0000256" key="1">
    <source>
        <dbReference type="ARBA" id="ARBA00023125"/>
    </source>
</evidence>
<dbReference type="Proteomes" id="UP000800984">
    <property type="component" value="Unassembled WGS sequence"/>
</dbReference>
<comment type="caution">
    <text evidence="5">The sequence shown here is derived from an EMBL/GenBank/DDBJ whole genome shotgun (WGS) entry which is preliminary data.</text>
</comment>
<dbReference type="InterPro" id="IPR016032">
    <property type="entry name" value="Sig_transdc_resp-reg_C-effctor"/>
</dbReference>
<dbReference type="SUPFAM" id="SSF46894">
    <property type="entry name" value="C-terminal effector domain of the bipartite response regulators"/>
    <property type="match status" value="1"/>
</dbReference>
<feature type="domain" description="HTH luxR-type" evidence="3">
    <location>
        <begin position="142"/>
        <end position="207"/>
    </location>
</feature>
<dbReference type="Pfam" id="PF00072">
    <property type="entry name" value="Response_reg"/>
    <property type="match status" value="1"/>
</dbReference>
<dbReference type="SMART" id="SM00421">
    <property type="entry name" value="HTH_LUXR"/>
    <property type="match status" value="1"/>
</dbReference>
<keyword evidence="1" id="KW-0238">DNA-binding</keyword>
<dbReference type="PANTHER" id="PTHR43214">
    <property type="entry name" value="TWO-COMPONENT RESPONSE REGULATOR"/>
    <property type="match status" value="1"/>
</dbReference>
<dbReference type="InterPro" id="IPR001789">
    <property type="entry name" value="Sig_transdc_resp-reg_receiver"/>
</dbReference>
<dbReference type="PROSITE" id="PS00622">
    <property type="entry name" value="HTH_LUXR_1"/>
    <property type="match status" value="1"/>
</dbReference>
<evidence type="ECO:0000259" key="3">
    <source>
        <dbReference type="PROSITE" id="PS50043"/>
    </source>
</evidence>
<organism evidence="5 6">
    <name type="scientific">Flavobacterium difficile</name>
    <dbReference type="NCBI Taxonomy" id="2709659"/>
    <lineage>
        <taxon>Bacteria</taxon>
        <taxon>Pseudomonadati</taxon>
        <taxon>Bacteroidota</taxon>
        <taxon>Flavobacteriia</taxon>
        <taxon>Flavobacteriales</taxon>
        <taxon>Flavobacteriaceae</taxon>
        <taxon>Flavobacterium</taxon>
    </lineage>
</organism>
<keyword evidence="2" id="KW-0597">Phosphoprotein</keyword>